<dbReference type="Pfam" id="PF11699">
    <property type="entry name" value="CENP-C_C"/>
    <property type="match status" value="1"/>
</dbReference>
<reference evidence="8 9" key="1">
    <citation type="submission" date="2025-04" db="UniProtKB">
        <authorList>
            <consortium name="RefSeq"/>
        </authorList>
    </citation>
    <scope>IDENTIFICATION</scope>
</reference>
<dbReference type="GO" id="GO:0051315">
    <property type="term" value="P:attachment of mitotic spindle microtubules to kinetochore"/>
    <property type="evidence" value="ECO:0007669"/>
    <property type="project" value="TreeGrafter"/>
</dbReference>
<gene>
    <name evidence="8 9 10" type="primary">LOC107273483</name>
</gene>
<dbReference type="Gene3D" id="2.60.120.10">
    <property type="entry name" value="Jelly Rolls"/>
    <property type="match status" value="1"/>
</dbReference>
<dbReference type="PANTHER" id="PTHR16684:SF11">
    <property type="entry name" value="CENTROMERE PROTEIN C"/>
    <property type="match status" value="1"/>
</dbReference>
<feature type="domain" description="Mif2/CENP-C cupin" evidence="6">
    <location>
        <begin position="689"/>
        <end position="761"/>
    </location>
</feature>
<dbReference type="GO" id="GO:0051455">
    <property type="term" value="P:spindle attachment to meiosis I kinetochore"/>
    <property type="evidence" value="ECO:0007669"/>
    <property type="project" value="TreeGrafter"/>
</dbReference>
<protein>
    <submittedName>
        <fullName evidence="8 9">Mediator of RNA polymerase II transcription subunit 26 isoform X1</fullName>
    </submittedName>
</protein>
<dbReference type="RefSeq" id="XP_015607220.1">
    <property type="nucleotide sequence ID" value="XM_015751734.2"/>
</dbReference>
<dbReference type="GO" id="GO:0000776">
    <property type="term" value="C:kinetochore"/>
    <property type="evidence" value="ECO:0007669"/>
    <property type="project" value="InterPro"/>
</dbReference>
<proteinExistence type="inferred from homology"/>
<evidence type="ECO:0000256" key="4">
    <source>
        <dbReference type="ARBA" id="ARBA00023242"/>
    </source>
</evidence>
<dbReference type="RefSeq" id="XP_015607219.1">
    <property type="nucleotide sequence ID" value="XM_015751733.2"/>
</dbReference>
<feature type="compositionally biased region" description="Polar residues" evidence="5">
    <location>
        <begin position="558"/>
        <end position="570"/>
    </location>
</feature>
<dbReference type="InterPro" id="IPR014710">
    <property type="entry name" value="RmlC-like_jellyroll"/>
</dbReference>
<evidence type="ECO:0000313" key="7">
    <source>
        <dbReference type="Proteomes" id="UP000694920"/>
    </source>
</evidence>
<name>A0AAJ7CDP5_CEPCN</name>
<dbReference type="InterPro" id="IPR025974">
    <property type="entry name" value="Mif2/CENP-C_cupin"/>
</dbReference>
<evidence type="ECO:0000256" key="3">
    <source>
        <dbReference type="ARBA" id="ARBA00023125"/>
    </source>
</evidence>
<dbReference type="KEGG" id="ccin:107273483"/>
<dbReference type="InterPro" id="IPR011051">
    <property type="entry name" value="RmlC_Cupin_sf"/>
</dbReference>
<dbReference type="Proteomes" id="UP000694920">
    <property type="component" value="Unplaced"/>
</dbReference>
<dbReference type="RefSeq" id="XP_024946600.1">
    <property type="nucleotide sequence ID" value="XM_025090832.1"/>
</dbReference>
<comment type="subcellular location">
    <subcellularLocation>
        <location evidence="1">Nucleus</location>
    </subcellularLocation>
</comment>
<keyword evidence="3" id="KW-0238">DNA-binding</keyword>
<dbReference type="GO" id="GO:0019237">
    <property type="term" value="F:centromeric DNA binding"/>
    <property type="evidence" value="ECO:0007669"/>
    <property type="project" value="InterPro"/>
</dbReference>
<accession>A0AAJ7CDP5</accession>
<organism evidence="7 8">
    <name type="scientific">Cephus cinctus</name>
    <name type="common">Wheat stem sawfly</name>
    <dbReference type="NCBI Taxonomy" id="211228"/>
    <lineage>
        <taxon>Eukaryota</taxon>
        <taxon>Metazoa</taxon>
        <taxon>Ecdysozoa</taxon>
        <taxon>Arthropoda</taxon>
        <taxon>Hexapoda</taxon>
        <taxon>Insecta</taxon>
        <taxon>Pterygota</taxon>
        <taxon>Neoptera</taxon>
        <taxon>Endopterygota</taxon>
        <taxon>Hymenoptera</taxon>
        <taxon>Cephoidea</taxon>
        <taxon>Cephidae</taxon>
        <taxon>Cephus</taxon>
    </lineage>
</organism>
<keyword evidence="7" id="KW-1185">Reference proteome</keyword>
<evidence type="ECO:0000256" key="1">
    <source>
        <dbReference type="ARBA" id="ARBA00004123"/>
    </source>
</evidence>
<keyword evidence="4" id="KW-0539">Nucleus</keyword>
<feature type="region of interest" description="Disordered" evidence="5">
    <location>
        <begin position="539"/>
        <end position="570"/>
    </location>
</feature>
<dbReference type="InterPro" id="IPR028386">
    <property type="entry name" value="CENP-C/Mif2/cnp3"/>
</dbReference>
<dbReference type="GeneID" id="107273483"/>
<evidence type="ECO:0000313" key="9">
    <source>
        <dbReference type="RefSeq" id="XP_015607220.1"/>
    </source>
</evidence>
<dbReference type="SUPFAM" id="SSF51182">
    <property type="entry name" value="RmlC-like cupins"/>
    <property type="match status" value="1"/>
</dbReference>
<dbReference type="PANTHER" id="PTHR16684">
    <property type="entry name" value="CENTROMERE PROTEIN C"/>
    <property type="match status" value="1"/>
</dbReference>
<sequence>MEYDETLGNPAKRRKLSGGYRSYSRLSVNKQTKSELPMQKISLLQCSNKKDIKNNKRVEFDTFIPLRQGSSTNMFEDNILLPRKPIQSHLPIIKEKKGIQHSSSKTKIDTENFLPIINDSQEKGNRNFTKKKTRSTKNVLYTIGTSLPHNKDKNAFENKNATDTLTSSEEEASFWTSMGKSVSNKAKLYSDKNDASTEERILSRNVEVLSDTVKKTNIFITSNKTDDIIIPKISLKENKLNRKIKPFHKSKIPKLLSKNFMNQKKCSLAKNLMIRDHNHNIPINSVAEKRAVENLSKTDIPVSNFGIAAAKAQKNAQVEVQSKSNVSKVSQKTKINVPNKPSTNKVRFMDPLVTSNGSKAHMTREIKLLLDQNKSFGSDFISDLVVEPEINRRTSLRMRESNESPQIYNLKSTKEEKNVKPKKHKHKQNKFLNTATAQNSKTISLKRKMRNNIQTTPTSKSTKLRNNQNNNSTEHVMQPITNVTINKPNMSMERKSKYTKSTANIAVIKSQEGNDFSAEDENIVESQLVPNEKTIEKDRYTKQSKSQTDQLLSEKSETNANGNNVQNIEESNSLTQIKHIGTAVSLESNYTKEAGRNVLKESNIEKAIIKMKPRGQSWSPGLKHVILDSGDNTPAIGVRMMVDIPYNGKSVQLECLADYALICSNYKPIPGTEGNVVYGNGLHTAMNDICSGNIEMNPNSSKGTQTPKRHHLIFCVIKGTVIFTIRHAKKKISTGAHFFVPCGISYNIENIGTEKAVLSFFKITRGCIALDRSA</sequence>
<evidence type="ECO:0000256" key="5">
    <source>
        <dbReference type="SAM" id="MobiDB-lite"/>
    </source>
</evidence>
<dbReference type="GO" id="GO:0005634">
    <property type="term" value="C:nucleus"/>
    <property type="evidence" value="ECO:0007669"/>
    <property type="project" value="UniProtKB-SubCell"/>
</dbReference>
<dbReference type="GO" id="GO:0051382">
    <property type="term" value="P:kinetochore assembly"/>
    <property type="evidence" value="ECO:0007669"/>
    <property type="project" value="InterPro"/>
</dbReference>
<evidence type="ECO:0000313" key="8">
    <source>
        <dbReference type="RefSeq" id="XP_015607219.1"/>
    </source>
</evidence>
<dbReference type="AlphaFoldDB" id="A0AAJ7CDP5"/>
<comment type="similarity">
    <text evidence="2">Belongs to the CENP-C/MIF2 family.</text>
</comment>
<evidence type="ECO:0000259" key="6">
    <source>
        <dbReference type="Pfam" id="PF11699"/>
    </source>
</evidence>
<evidence type="ECO:0000313" key="10">
    <source>
        <dbReference type="RefSeq" id="XP_024946600.1"/>
    </source>
</evidence>
<evidence type="ECO:0000256" key="2">
    <source>
        <dbReference type="ARBA" id="ARBA00010291"/>
    </source>
</evidence>